<keyword evidence="2" id="KW-1185">Reference proteome</keyword>
<reference evidence="1 2" key="1">
    <citation type="submission" date="2018-05" db="EMBL/GenBank/DDBJ databases">
        <title>Brumimicrobium oceani sp. nov., isolated from coastal sediment.</title>
        <authorList>
            <person name="Kou Y."/>
        </authorList>
    </citation>
    <scope>NUCLEOTIDE SEQUENCE [LARGE SCALE GENOMIC DNA]</scope>
    <source>
        <strain evidence="1 2">C305</strain>
    </source>
</reference>
<evidence type="ECO:0000313" key="2">
    <source>
        <dbReference type="Proteomes" id="UP000245370"/>
    </source>
</evidence>
<evidence type="ECO:0000313" key="1">
    <source>
        <dbReference type="EMBL" id="PWH84890.1"/>
    </source>
</evidence>
<comment type="caution">
    <text evidence="1">The sequence shown here is derived from an EMBL/GenBank/DDBJ whole genome shotgun (WGS) entry which is preliminary data.</text>
</comment>
<dbReference type="OrthoDB" id="1467202at2"/>
<dbReference type="PROSITE" id="PS51257">
    <property type="entry name" value="PROKAR_LIPOPROTEIN"/>
    <property type="match status" value="1"/>
</dbReference>
<proteinExistence type="predicted"/>
<dbReference type="RefSeq" id="WP_109360083.1">
    <property type="nucleotide sequence ID" value="NZ_QFRJ01000010.1"/>
</dbReference>
<dbReference type="AlphaFoldDB" id="A0A2U2XAW1"/>
<gene>
    <name evidence="1" type="ORF">DIT68_12155</name>
</gene>
<protein>
    <submittedName>
        <fullName evidence="1">Uncharacterized protein</fullName>
    </submittedName>
</protein>
<sequence>MNYVKISIILLLAPIMFSCEKEDYPNTGQGNTRCFDPEIPGDYFPAYANSWWSYYDENNEIFEIKIAPNYQECEGECSPILENMNRCIQGNALLQPFYAGLGTSGVATSPIYSTVLDSVLICPISFATFEYQDAFLGSNDIRYRRKATNIDTIISVNSTVYDNVLVVYEYHIFDSLHRYYDYFAKDIGLIKRDSVNAQDTTDLIEILRLKDYSIKE</sequence>
<reference evidence="1 2" key="2">
    <citation type="submission" date="2018-05" db="EMBL/GenBank/DDBJ databases">
        <authorList>
            <person name="Lanie J.A."/>
            <person name="Ng W.-L."/>
            <person name="Kazmierczak K.M."/>
            <person name="Andrzejewski T.M."/>
            <person name="Davidsen T.M."/>
            <person name="Wayne K.J."/>
            <person name="Tettelin H."/>
            <person name="Glass J.I."/>
            <person name="Rusch D."/>
            <person name="Podicherti R."/>
            <person name="Tsui H.-C.T."/>
            <person name="Winkler M.E."/>
        </authorList>
    </citation>
    <scope>NUCLEOTIDE SEQUENCE [LARGE SCALE GENOMIC DNA]</scope>
    <source>
        <strain evidence="1 2">C305</strain>
    </source>
</reference>
<dbReference type="Proteomes" id="UP000245370">
    <property type="component" value="Unassembled WGS sequence"/>
</dbReference>
<name>A0A2U2XAW1_9FLAO</name>
<organism evidence="1 2">
    <name type="scientific">Brumimicrobium oceani</name>
    <dbReference type="NCBI Taxonomy" id="2100725"/>
    <lineage>
        <taxon>Bacteria</taxon>
        <taxon>Pseudomonadati</taxon>
        <taxon>Bacteroidota</taxon>
        <taxon>Flavobacteriia</taxon>
        <taxon>Flavobacteriales</taxon>
        <taxon>Crocinitomicaceae</taxon>
        <taxon>Brumimicrobium</taxon>
    </lineage>
</organism>
<dbReference type="EMBL" id="QFRJ01000010">
    <property type="protein sequence ID" value="PWH84890.1"/>
    <property type="molecule type" value="Genomic_DNA"/>
</dbReference>
<accession>A0A2U2XAW1</accession>